<accession>A0A4Q7M056</accession>
<name>A0A4Q7M056_9MICO</name>
<dbReference type="InterPro" id="IPR000868">
    <property type="entry name" value="Isochorismatase-like_dom"/>
</dbReference>
<dbReference type="InterPro" id="IPR050272">
    <property type="entry name" value="Isochorismatase-like_hydrls"/>
</dbReference>
<dbReference type="SUPFAM" id="SSF52499">
    <property type="entry name" value="Isochorismatase-like hydrolases"/>
    <property type="match status" value="1"/>
</dbReference>
<keyword evidence="1" id="KW-0378">Hydrolase</keyword>
<dbReference type="Gene3D" id="3.40.50.850">
    <property type="entry name" value="Isochorismatase-like"/>
    <property type="match status" value="1"/>
</dbReference>
<dbReference type="AlphaFoldDB" id="A0A4Q7M056"/>
<dbReference type="Pfam" id="PF00857">
    <property type="entry name" value="Isochorismatase"/>
    <property type="match status" value="1"/>
</dbReference>
<feature type="domain" description="Isochorismatase-like" evidence="2">
    <location>
        <begin position="6"/>
        <end position="140"/>
    </location>
</feature>
<keyword evidence="4" id="KW-1185">Reference proteome</keyword>
<dbReference type="OrthoDB" id="3174612at2"/>
<dbReference type="PANTHER" id="PTHR43540:SF14">
    <property type="entry name" value="ISOCHORISMATASE"/>
    <property type="match status" value="1"/>
</dbReference>
<dbReference type="PANTHER" id="PTHR43540">
    <property type="entry name" value="PEROXYUREIDOACRYLATE/UREIDOACRYLATE AMIDOHYDROLASE-RELATED"/>
    <property type="match status" value="1"/>
</dbReference>
<dbReference type="InterPro" id="IPR036380">
    <property type="entry name" value="Isochorismatase-like_sf"/>
</dbReference>
<evidence type="ECO:0000313" key="4">
    <source>
        <dbReference type="Proteomes" id="UP000293852"/>
    </source>
</evidence>
<dbReference type="EMBL" id="SGWX01000001">
    <property type="protein sequence ID" value="RZS60704.1"/>
    <property type="molecule type" value="Genomic_DNA"/>
</dbReference>
<dbReference type="Proteomes" id="UP000293852">
    <property type="component" value="Unassembled WGS sequence"/>
</dbReference>
<proteinExistence type="predicted"/>
<comment type="caution">
    <text evidence="3">The sequence shown here is derived from an EMBL/GenBank/DDBJ whole genome shotgun (WGS) entry which is preliminary data.</text>
</comment>
<sequence length="180" mass="19144">MTERRSALLIIDLQVGVMPGCHDGEGVLSRVRTLVSRARDEGVAVVWVQHHEPGLEVGSAGWQLAGGLQIADGEPLIRKAYRDAFAETPLTEVLGSSSIGRLVIVGAQSDYCVRTTAQAAAARGFDVTLVSDAHTTTDSEWGGVSISGEQIIAHTNRYFAGLRYPEREFAVAPASAVVLS</sequence>
<evidence type="ECO:0000256" key="1">
    <source>
        <dbReference type="ARBA" id="ARBA00022801"/>
    </source>
</evidence>
<dbReference type="CDD" id="cd01014">
    <property type="entry name" value="nicotinamidase_related"/>
    <property type="match status" value="1"/>
</dbReference>
<evidence type="ECO:0000259" key="2">
    <source>
        <dbReference type="Pfam" id="PF00857"/>
    </source>
</evidence>
<evidence type="ECO:0000313" key="3">
    <source>
        <dbReference type="EMBL" id="RZS60704.1"/>
    </source>
</evidence>
<dbReference type="GO" id="GO:0016787">
    <property type="term" value="F:hydrolase activity"/>
    <property type="evidence" value="ECO:0007669"/>
    <property type="project" value="UniProtKB-KW"/>
</dbReference>
<dbReference type="RefSeq" id="WP_130412824.1">
    <property type="nucleotide sequence ID" value="NZ_SGWX01000001.1"/>
</dbReference>
<organism evidence="3 4">
    <name type="scientific">Xylanimonas ulmi</name>
    <dbReference type="NCBI Taxonomy" id="228973"/>
    <lineage>
        <taxon>Bacteria</taxon>
        <taxon>Bacillati</taxon>
        <taxon>Actinomycetota</taxon>
        <taxon>Actinomycetes</taxon>
        <taxon>Micrococcales</taxon>
        <taxon>Promicromonosporaceae</taxon>
        <taxon>Xylanimonas</taxon>
    </lineage>
</organism>
<protein>
    <submittedName>
        <fullName evidence="3">Nicotinamidase-related amidase</fullName>
    </submittedName>
</protein>
<reference evidence="3 4" key="1">
    <citation type="submission" date="2019-02" db="EMBL/GenBank/DDBJ databases">
        <title>Sequencing the genomes of 1000 actinobacteria strains.</title>
        <authorList>
            <person name="Klenk H.-P."/>
        </authorList>
    </citation>
    <scope>NUCLEOTIDE SEQUENCE [LARGE SCALE GENOMIC DNA]</scope>
    <source>
        <strain evidence="3 4">DSM 16932</strain>
    </source>
</reference>
<gene>
    <name evidence="3" type="ORF">EV386_0978</name>
</gene>